<name>A0A8J6HY96_TENMO</name>
<dbReference type="Proteomes" id="UP000719412">
    <property type="component" value="Unassembled WGS sequence"/>
</dbReference>
<reference evidence="2" key="1">
    <citation type="journal article" date="2020" name="J Insects Food Feed">
        <title>The yellow mealworm (Tenebrio molitor) genome: a resource for the emerging insects as food and feed industry.</title>
        <authorList>
            <person name="Eriksson T."/>
            <person name="Andere A."/>
            <person name="Kelstrup H."/>
            <person name="Emery V."/>
            <person name="Picard C."/>
        </authorList>
    </citation>
    <scope>NUCLEOTIDE SEQUENCE</scope>
    <source>
        <strain evidence="2">Stoneville</strain>
        <tissue evidence="2">Whole head</tissue>
    </source>
</reference>
<feature type="region of interest" description="Disordered" evidence="1">
    <location>
        <begin position="240"/>
        <end position="269"/>
    </location>
</feature>
<gene>
    <name evidence="2" type="ORF">GEV33_001118</name>
</gene>
<protein>
    <submittedName>
        <fullName evidence="2">Uncharacterized protein</fullName>
    </submittedName>
</protein>
<feature type="compositionally biased region" description="Basic and acidic residues" evidence="1">
    <location>
        <begin position="240"/>
        <end position="266"/>
    </location>
</feature>
<evidence type="ECO:0000313" key="2">
    <source>
        <dbReference type="EMBL" id="KAH0821673.1"/>
    </source>
</evidence>
<dbReference type="EMBL" id="JABDTM020006810">
    <property type="protein sequence ID" value="KAH0821673.1"/>
    <property type="molecule type" value="Genomic_DNA"/>
</dbReference>
<dbReference type="AlphaFoldDB" id="A0A8J6HY96"/>
<proteinExistence type="predicted"/>
<evidence type="ECO:0000313" key="3">
    <source>
        <dbReference type="Proteomes" id="UP000719412"/>
    </source>
</evidence>
<reference evidence="2" key="2">
    <citation type="submission" date="2021-08" db="EMBL/GenBank/DDBJ databases">
        <authorList>
            <person name="Eriksson T."/>
        </authorList>
    </citation>
    <scope>NUCLEOTIDE SEQUENCE</scope>
    <source>
        <strain evidence="2">Stoneville</strain>
        <tissue evidence="2">Whole head</tissue>
    </source>
</reference>
<accession>A0A8J6HY96</accession>
<evidence type="ECO:0000256" key="1">
    <source>
        <dbReference type="SAM" id="MobiDB-lite"/>
    </source>
</evidence>
<comment type="caution">
    <text evidence="2">The sequence shown here is derived from an EMBL/GenBank/DDBJ whole genome shotgun (WGS) entry which is preliminary data.</text>
</comment>
<sequence length="299" mass="36097">MMRNLGKYVRTKRLEVNVEKTKMMVFNKRNIKSEESEWKYLGYTFNERAIDKAQVREVVRKANILVGCVWGIGERKRGGEFGRRMMMFESMVESVLIEPQSSRREWAKGKSAGYCLSAIEKRKKTRRIRRNGYASEEIERMRAEGRRMSVELSERDRDTDNQERRERIRECTYKWEYERCMTEDVPVYLGRESVQMWERREREQVLDGRRREKVQDVPRGETETIEHIWSVCGEMRERGGKVTGRNTERRRKEDRMDERHMEEERKDRKRKGWGIGKNVNFLELYFYVCNQESESPQGK</sequence>
<keyword evidence="3" id="KW-1185">Reference proteome</keyword>
<organism evidence="2 3">
    <name type="scientific">Tenebrio molitor</name>
    <name type="common">Yellow mealworm beetle</name>
    <dbReference type="NCBI Taxonomy" id="7067"/>
    <lineage>
        <taxon>Eukaryota</taxon>
        <taxon>Metazoa</taxon>
        <taxon>Ecdysozoa</taxon>
        <taxon>Arthropoda</taxon>
        <taxon>Hexapoda</taxon>
        <taxon>Insecta</taxon>
        <taxon>Pterygota</taxon>
        <taxon>Neoptera</taxon>
        <taxon>Endopterygota</taxon>
        <taxon>Coleoptera</taxon>
        <taxon>Polyphaga</taxon>
        <taxon>Cucujiformia</taxon>
        <taxon>Tenebrionidae</taxon>
        <taxon>Tenebrio</taxon>
    </lineage>
</organism>